<protein>
    <submittedName>
        <fullName evidence="6">AraC family transcriptional regulator</fullName>
    </submittedName>
</protein>
<feature type="domain" description="HTH araC/xylS-type" evidence="5">
    <location>
        <begin position="174"/>
        <end position="271"/>
    </location>
</feature>
<organism evidence="6 7">
    <name type="scientific">Metapseudomonas resinovorans</name>
    <name type="common">Pseudomonas resinovorans</name>
    <dbReference type="NCBI Taxonomy" id="53412"/>
    <lineage>
        <taxon>Bacteria</taxon>
        <taxon>Pseudomonadati</taxon>
        <taxon>Pseudomonadota</taxon>
        <taxon>Gammaproteobacteria</taxon>
        <taxon>Pseudomonadales</taxon>
        <taxon>Pseudomonadaceae</taxon>
        <taxon>Metapseudomonas</taxon>
    </lineage>
</organism>
<dbReference type="SMART" id="SM00342">
    <property type="entry name" value="HTH_ARAC"/>
    <property type="match status" value="1"/>
</dbReference>
<dbReference type="Pfam" id="PF02311">
    <property type="entry name" value="AraC_binding"/>
    <property type="match status" value="1"/>
</dbReference>
<comment type="caution">
    <text evidence="6">The sequence shown here is derived from an EMBL/GenBank/DDBJ whole genome shotgun (WGS) entry which is preliminary data.</text>
</comment>
<proteinExistence type="predicted"/>
<dbReference type="Gene3D" id="1.10.10.60">
    <property type="entry name" value="Homeodomain-like"/>
    <property type="match status" value="2"/>
</dbReference>
<evidence type="ECO:0000313" key="7">
    <source>
        <dbReference type="Proteomes" id="UP001211689"/>
    </source>
</evidence>
<keyword evidence="7" id="KW-1185">Reference proteome</keyword>
<name>A0ABT4Y2U9_METRE</name>
<evidence type="ECO:0000313" key="6">
    <source>
        <dbReference type="EMBL" id="MDA8483173.1"/>
    </source>
</evidence>
<dbReference type="SUPFAM" id="SSF51215">
    <property type="entry name" value="Regulatory protein AraC"/>
    <property type="match status" value="1"/>
</dbReference>
<dbReference type="SUPFAM" id="SSF46689">
    <property type="entry name" value="Homeodomain-like"/>
    <property type="match status" value="2"/>
</dbReference>
<sequence>MASGETTRFWQASELGGVELLHARYIEQRFAPHVHEGYVFTVIESGAQRFRHRGSDHLAPVGSMVLINPDELHTGSKAHEQGWRYRGFYPDLERVTEVLEELDIRMNGLPGFADSVIQDPEVAATFIRLHQLLEDSTSALQVQTAWREAILLLFRRHARVAVPRGAGVEPRAVALAREILSSRLAEPPSLEELAAEVGLSPFHFARTFRRATGMPPHAWLKQQRLDQARALLKAGCAPAGVAAQLGYADQSHLTRQFKQAYGVGPGEYRNACARSFKTH</sequence>
<dbReference type="InterPro" id="IPR050204">
    <property type="entry name" value="AraC_XylS_family_regulators"/>
</dbReference>
<dbReference type="InterPro" id="IPR003313">
    <property type="entry name" value="AraC-bd"/>
</dbReference>
<dbReference type="Pfam" id="PF12833">
    <property type="entry name" value="HTH_18"/>
    <property type="match status" value="1"/>
</dbReference>
<evidence type="ECO:0000256" key="4">
    <source>
        <dbReference type="ARBA" id="ARBA00037345"/>
    </source>
</evidence>
<comment type="function">
    <text evidence="4">Regulatory protein of the TOL plasmid xyl operons. XylS activates the xylXYZLTEGFJQKIH operon required for the degradation of toluene, m-xylene and p-xylene.</text>
</comment>
<keyword evidence="2" id="KW-0238">DNA-binding</keyword>
<evidence type="ECO:0000256" key="2">
    <source>
        <dbReference type="ARBA" id="ARBA00023125"/>
    </source>
</evidence>
<dbReference type="Proteomes" id="UP001211689">
    <property type="component" value="Unassembled WGS sequence"/>
</dbReference>
<dbReference type="InterPro" id="IPR018060">
    <property type="entry name" value="HTH_AraC"/>
</dbReference>
<reference evidence="6 7" key="1">
    <citation type="submission" date="2022-07" db="EMBL/GenBank/DDBJ databases">
        <title>Genome Analysis of Selected Gammaproteobacteria from Nigerian Food snails.</title>
        <authorList>
            <person name="Okafor A.C."/>
        </authorList>
    </citation>
    <scope>NUCLEOTIDE SEQUENCE [LARGE SCALE GENOMIC DNA]</scope>
    <source>
        <strain evidence="6 7">Awg 2</strain>
    </source>
</reference>
<dbReference type="InterPro" id="IPR009057">
    <property type="entry name" value="Homeodomain-like_sf"/>
</dbReference>
<keyword evidence="3" id="KW-0804">Transcription</keyword>
<dbReference type="InterPro" id="IPR037923">
    <property type="entry name" value="HTH-like"/>
</dbReference>
<evidence type="ECO:0000256" key="1">
    <source>
        <dbReference type="ARBA" id="ARBA00023015"/>
    </source>
</evidence>
<evidence type="ECO:0000259" key="5">
    <source>
        <dbReference type="PROSITE" id="PS01124"/>
    </source>
</evidence>
<keyword evidence="1" id="KW-0805">Transcription regulation</keyword>
<dbReference type="PANTHER" id="PTHR46796:SF2">
    <property type="entry name" value="TRANSCRIPTIONAL REGULATORY PROTEIN"/>
    <property type="match status" value="1"/>
</dbReference>
<dbReference type="EMBL" id="JANEWF010000006">
    <property type="protein sequence ID" value="MDA8483173.1"/>
    <property type="molecule type" value="Genomic_DNA"/>
</dbReference>
<dbReference type="RefSeq" id="WP_271470590.1">
    <property type="nucleotide sequence ID" value="NZ_JANEWF010000006.1"/>
</dbReference>
<dbReference type="PROSITE" id="PS01124">
    <property type="entry name" value="HTH_ARAC_FAMILY_2"/>
    <property type="match status" value="1"/>
</dbReference>
<dbReference type="PANTHER" id="PTHR46796">
    <property type="entry name" value="HTH-TYPE TRANSCRIPTIONAL ACTIVATOR RHAS-RELATED"/>
    <property type="match status" value="1"/>
</dbReference>
<gene>
    <name evidence="6" type="ORF">NNO07_08825</name>
</gene>
<accession>A0ABT4Y2U9</accession>
<evidence type="ECO:0000256" key="3">
    <source>
        <dbReference type="ARBA" id="ARBA00023163"/>
    </source>
</evidence>